<proteinExistence type="predicted"/>
<dbReference type="AlphaFoldDB" id="A0A978VPA9"/>
<evidence type="ECO:0000256" key="1">
    <source>
        <dbReference type="SAM" id="MobiDB-lite"/>
    </source>
</evidence>
<reference evidence="2" key="1">
    <citation type="journal article" date="2021" name="Front. Plant Sci.">
        <title>Chromosome-Scale Genome Assembly for Chinese Sour Jujube and Insights Into Its Genome Evolution and Domestication Signature.</title>
        <authorList>
            <person name="Shen L.-Y."/>
            <person name="Luo H."/>
            <person name="Wang X.-L."/>
            <person name="Wang X.-M."/>
            <person name="Qiu X.-J."/>
            <person name="Liu H."/>
            <person name="Zhou S.-S."/>
            <person name="Jia K.-H."/>
            <person name="Nie S."/>
            <person name="Bao Y.-T."/>
            <person name="Zhang R.-G."/>
            <person name="Yun Q.-Z."/>
            <person name="Chai Y.-H."/>
            <person name="Lu J.-Y."/>
            <person name="Li Y."/>
            <person name="Zhao S.-W."/>
            <person name="Mao J.-F."/>
            <person name="Jia S.-G."/>
            <person name="Mao Y.-M."/>
        </authorList>
    </citation>
    <scope>NUCLEOTIDE SEQUENCE</scope>
    <source>
        <strain evidence="2">AT0</strain>
        <tissue evidence="2">Leaf</tissue>
    </source>
</reference>
<accession>A0A978VPA9</accession>
<protein>
    <submittedName>
        <fullName evidence="2">Uncharacterized protein</fullName>
    </submittedName>
</protein>
<dbReference type="PANTHER" id="PTHR34130:SF8">
    <property type="entry name" value="TRANSMEMBRANE PROTEIN"/>
    <property type="match status" value="1"/>
</dbReference>
<evidence type="ECO:0000313" key="3">
    <source>
        <dbReference type="Proteomes" id="UP000813462"/>
    </source>
</evidence>
<feature type="region of interest" description="Disordered" evidence="1">
    <location>
        <begin position="30"/>
        <end position="58"/>
    </location>
</feature>
<feature type="compositionally biased region" description="Basic and acidic residues" evidence="1">
    <location>
        <begin position="160"/>
        <end position="170"/>
    </location>
</feature>
<name>A0A978VPA9_ZIZJJ</name>
<gene>
    <name evidence="2" type="ORF">FEM48_Zijuj03G0086800</name>
</gene>
<dbReference type="Proteomes" id="UP000813462">
    <property type="component" value="Unassembled WGS sequence"/>
</dbReference>
<dbReference type="PANTHER" id="PTHR34130">
    <property type="entry name" value="OS08G0243800 PROTEIN"/>
    <property type="match status" value="1"/>
</dbReference>
<sequence>MEDHQNDTVSNLQDIDESISDEELSLSLCDLPIDDHEEEERIPSPRQPFRLRHSPSTDGKCRCRPISGNHRKQKVLIGLVRFQPELEMTKIKERRSRRIPAKMFPATDGGEVTVAGDVNVEGVTQWGLKSFRCRSHFLRELTKASFRCRQHVVPKLRLGSELKSKMDSKPNSKPNLKLKPKLKLKPESKLVQARIEVKLKPKIDSKPKLVL</sequence>
<organism evidence="2 3">
    <name type="scientific">Ziziphus jujuba var. spinosa</name>
    <dbReference type="NCBI Taxonomy" id="714518"/>
    <lineage>
        <taxon>Eukaryota</taxon>
        <taxon>Viridiplantae</taxon>
        <taxon>Streptophyta</taxon>
        <taxon>Embryophyta</taxon>
        <taxon>Tracheophyta</taxon>
        <taxon>Spermatophyta</taxon>
        <taxon>Magnoliopsida</taxon>
        <taxon>eudicotyledons</taxon>
        <taxon>Gunneridae</taxon>
        <taxon>Pentapetalae</taxon>
        <taxon>rosids</taxon>
        <taxon>fabids</taxon>
        <taxon>Rosales</taxon>
        <taxon>Rhamnaceae</taxon>
        <taxon>Paliureae</taxon>
        <taxon>Ziziphus</taxon>
    </lineage>
</organism>
<dbReference type="EMBL" id="JAEACU010000003">
    <property type="protein sequence ID" value="KAH7537384.1"/>
    <property type="molecule type" value="Genomic_DNA"/>
</dbReference>
<feature type="region of interest" description="Disordered" evidence="1">
    <location>
        <begin position="160"/>
        <end position="180"/>
    </location>
</feature>
<comment type="caution">
    <text evidence="2">The sequence shown here is derived from an EMBL/GenBank/DDBJ whole genome shotgun (WGS) entry which is preliminary data.</text>
</comment>
<evidence type="ECO:0000313" key="2">
    <source>
        <dbReference type="EMBL" id="KAH7537384.1"/>
    </source>
</evidence>